<dbReference type="SUPFAM" id="SSF47413">
    <property type="entry name" value="lambda repressor-like DNA-binding domains"/>
    <property type="match status" value="1"/>
</dbReference>
<organism evidence="3 4">
    <name type="scientific">Promicromonospora vindobonensis</name>
    <dbReference type="NCBI Taxonomy" id="195748"/>
    <lineage>
        <taxon>Bacteria</taxon>
        <taxon>Bacillati</taxon>
        <taxon>Actinomycetota</taxon>
        <taxon>Actinomycetes</taxon>
        <taxon>Micrococcales</taxon>
        <taxon>Promicromonosporaceae</taxon>
        <taxon>Promicromonospora</taxon>
    </lineage>
</organism>
<dbReference type="InterPro" id="IPR001387">
    <property type="entry name" value="Cro/C1-type_HTH"/>
</dbReference>
<accession>A0ABW5VXN9</accession>
<evidence type="ECO:0000313" key="3">
    <source>
        <dbReference type="EMBL" id="MFD2796434.1"/>
    </source>
</evidence>
<sequence>MSQHHDLTEPASGNSMPDGPTDSSRMTGSELLVVRTSLGMSRAELSRVLSVNENTVRRWESGKGLIPARLRDEISAIENAADEAVNSLVAELRSMAAPRVVLRREQEAKGEDRLDPAGYGSGWYRSVVGRAIREVPGTRVGTADEFADLDAQQITK</sequence>
<comment type="caution">
    <text evidence="3">The sequence shown here is derived from an EMBL/GenBank/DDBJ whole genome shotgun (WGS) entry which is preliminary data.</text>
</comment>
<feature type="compositionally biased region" description="Polar residues" evidence="1">
    <location>
        <begin position="11"/>
        <end position="27"/>
    </location>
</feature>
<feature type="region of interest" description="Disordered" evidence="1">
    <location>
        <begin position="1"/>
        <end position="27"/>
    </location>
</feature>
<dbReference type="PROSITE" id="PS50943">
    <property type="entry name" value="HTH_CROC1"/>
    <property type="match status" value="1"/>
</dbReference>
<dbReference type="RefSeq" id="WP_377188009.1">
    <property type="nucleotide sequence ID" value="NZ_JBHUOG010000002.1"/>
</dbReference>
<gene>
    <name evidence="3" type="ORF">ACFS27_22930</name>
</gene>
<dbReference type="Gene3D" id="1.10.3100.10">
    <property type="entry name" value="Putative cytoplasmic protein"/>
    <property type="match status" value="1"/>
</dbReference>
<protein>
    <submittedName>
        <fullName evidence="3">Helix-turn-helix domain-containing protein</fullName>
    </submittedName>
</protein>
<dbReference type="InterPro" id="IPR000551">
    <property type="entry name" value="MerR-type_HTH_dom"/>
</dbReference>
<dbReference type="PROSITE" id="PS00552">
    <property type="entry name" value="HTH_MERR_1"/>
    <property type="match status" value="1"/>
</dbReference>
<name>A0ABW5VXN9_9MICO</name>
<proteinExistence type="predicted"/>
<reference evidence="4" key="1">
    <citation type="journal article" date="2019" name="Int. J. Syst. Evol. Microbiol.">
        <title>The Global Catalogue of Microorganisms (GCM) 10K type strain sequencing project: providing services to taxonomists for standard genome sequencing and annotation.</title>
        <authorList>
            <consortium name="The Broad Institute Genomics Platform"/>
            <consortium name="The Broad Institute Genome Sequencing Center for Infectious Disease"/>
            <person name="Wu L."/>
            <person name="Ma J."/>
        </authorList>
    </citation>
    <scope>NUCLEOTIDE SEQUENCE [LARGE SCALE GENOMIC DNA]</scope>
    <source>
        <strain evidence="4">CCM 7044</strain>
    </source>
</reference>
<keyword evidence="4" id="KW-1185">Reference proteome</keyword>
<feature type="domain" description="HTH cro/C1-type" evidence="2">
    <location>
        <begin position="31"/>
        <end position="63"/>
    </location>
</feature>
<evidence type="ECO:0000256" key="1">
    <source>
        <dbReference type="SAM" id="MobiDB-lite"/>
    </source>
</evidence>
<dbReference type="InterPro" id="IPR027910">
    <property type="entry name" value="YdiL_sf"/>
</dbReference>
<dbReference type="CDD" id="cd00093">
    <property type="entry name" value="HTH_XRE"/>
    <property type="match status" value="1"/>
</dbReference>
<evidence type="ECO:0000259" key="2">
    <source>
        <dbReference type="PROSITE" id="PS50943"/>
    </source>
</evidence>
<evidence type="ECO:0000313" key="4">
    <source>
        <dbReference type="Proteomes" id="UP001597479"/>
    </source>
</evidence>
<dbReference type="InterPro" id="IPR010982">
    <property type="entry name" value="Lambda_DNA-bd_dom_sf"/>
</dbReference>
<dbReference type="Proteomes" id="UP001597479">
    <property type="component" value="Unassembled WGS sequence"/>
</dbReference>
<dbReference type="EMBL" id="JBHUOG010000002">
    <property type="protein sequence ID" value="MFD2796434.1"/>
    <property type="molecule type" value="Genomic_DNA"/>
</dbReference>